<reference evidence="3 4" key="2">
    <citation type="submission" date="2017-10" db="EMBL/GenBank/DDBJ databases">
        <authorList>
            <person name="Banno H."/>
            <person name="Chua N.-H."/>
        </authorList>
    </citation>
    <scope>NUCLEOTIDE SEQUENCE [LARGE SCALE GENOMIC DNA]</scope>
    <source>
        <strain evidence="3 4">JK626</strain>
    </source>
</reference>
<name>A0A2G3DYU1_9FIRM</name>
<dbReference type="SUPFAM" id="SSF47413">
    <property type="entry name" value="lambda repressor-like DNA-binding domains"/>
    <property type="match status" value="1"/>
</dbReference>
<dbReference type="CDD" id="cd00093">
    <property type="entry name" value="HTH_XRE"/>
    <property type="match status" value="1"/>
</dbReference>
<dbReference type="InterPro" id="IPR001387">
    <property type="entry name" value="Cro/C1-type_HTH"/>
</dbReference>
<feature type="domain" description="HTH cro/C1-type" evidence="2">
    <location>
        <begin position="7"/>
        <end position="61"/>
    </location>
</feature>
<keyword evidence="1" id="KW-0238">DNA-binding</keyword>
<reference evidence="3 4" key="1">
    <citation type="submission" date="2017-10" db="EMBL/GenBank/DDBJ databases">
        <title>Resolving the taxonomy of Roseburia spp., Eubacterium rectale and Agathobacter spp. through phylogenomic analysis.</title>
        <authorList>
            <person name="Sheridan P.O."/>
            <person name="Walker A.W."/>
            <person name="Duncan S.H."/>
            <person name="Scott K.P."/>
            <person name="Toole P.W.O."/>
            <person name="Luis P."/>
            <person name="Flint H.J."/>
        </authorList>
    </citation>
    <scope>NUCLEOTIDE SEQUENCE [LARGE SCALE GENOMIC DNA]</scope>
    <source>
        <strain evidence="3 4">JK626</strain>
    </source>
</reference>
<dbReference type="PANTHER" id="PTHR46558:SF3">
    <property type="entry name" value="TRANSCRIPTIONAL REGULATOR"/>
    <property type="match status" value="1"/>
</dbReference>
<dbReference type="Gene3D" id="1.10.260.40">
    <property type="entry name" value="lambda repressor-like DNA-binding domains"/>
    <property type="match status" value="1"/>
</dbReference>
<evidence type="ECO:0000313" key="3">
    <source>
        <dbReference type="EMBL" id="PHU36040.1"/>
    </source>
</evidence>
<protein>
    <recommendedName>
        <fullName evidence="2">HTH cro/C1-type domain-containing protein</fullName>
    </recommendedName>
</protein>
<dbReference type="PROSITE" id="PS50943">
    <property type="entry name" value="HTH_CROC1"/>
    <property type="match status" value="1"/>
</dbReference>
<evidence type="ECO:0000259" key="2">
    <source>
        <dbReference type="PROSITE" id="PS50943"/>
    </source>
</evidence>
<accession>A0A2G3DYU1</accession>
<dbReference type="EMBL" id="PDYF01000007">
    <property type="protein sequence ID" value="PHU36040.1"/>
    <property type="molecule type" value="Genomic_DNA"/>
</dbReference>
<dbReference type="Proteomes" id="UP000225889">
    <property type="component" value="Unassembled WGS sequence"/>
</dbReference>
<evidence type="ECO:0000256" key="1">
    <source>
        <dbReference type="ARBA" id="ARBA00023125"/>
    </source>
</evidence>
<evidence type="ECO:0000313" key="4">
    <source>
        <dbReference type="Proteomes" id="UP000225889"/>
    </source>
</evidence>
<proteinExistence type="predicted"/>
<organism evidence="3 4">
    <name type="scientific">Pseudobutyrivibrio ruminis</name>
    <dbReference type="NCBI Taxonomy" id="46206"/>
    <lineage>
        <taxon>Bacteria</taxon>
        <taxon>Bacillati</taxon>
        <taxon>Bacillota</taxon>
        <taxon>Clostridia</taxon>
        <taxon>Lachnospirales</taxon>
        <taxon>Lachnospiraceae</taxon>
        <taxon>Pseudobutyrivibrio</taxon>
    </lineage>
</organism>
<sequence>MDFKANLKDIRTARGLTQKDLAIKLNVSDRTVSSWESGRTEPNMGMVEEISKVLNCRKSDLIGVGPVDFTVMDEKGQLLALIEQLDRNTISHLLDYTRFISASKNTDNTHSQ</sequence>
<dbReference type="RefSeq" id="WP_099391259.1">
    <property type="nucleotide sequence ID" value="NZ_PDYF01000007.1"/>
</dbReference>
<comment type="caution">
    <text evidence="3">The sequence shown here is derived from an EMBL/GenBank/DDBJ whole genome shotgun (WGS) entry which is preliminary data.</text>
</comment>
<gene>
    <name evidence="3" type="ORF">CSX01_02045</name>
</gene>
<dbReference type="AlphaFoldDB" id="A0A2G3DYU1"/>
<dbReference type="InterPro" id="IPR010982">
    <property type="entry name" value="Lambda_DNA-bd_dom_sf"/>
</dbReference>
<dbReference type="GO" id="GO:0003677">
    <property type="term" value="F:DNA binding"/>
    <property type="evidence" value="ECO:0007669"/>
    <property type="project" value="UniProtKB-KW"/>
</dbReference>
<dbReference type="Pfam" id="PF01381">
    <property type="entry name" value="HTH_3"/>
    <property type="match status" value="1"/>
</dbReference>
<dbReference type="SMART" id="SM00530">
    <property type="entry name" value="HTH_XRE"/>
    <property type="match status" value="1"/>
</dbReference>
<dbReference type="PANTHER" id="PTHR46558">
    <property type="entry name" value="TRACRIPTIONAL REGULATORY PROTEIN-RELATED-RELATED"/>
    <property type="match status" value="1"/>
</dbReference>